<dbReference type="CDD" id="cd00067">
    <property type="entry name" value="GAL4"/>
    <property type="match status" value="1"/>
</dbReference>
<organism evidence="6 7">
    <name type="scientific">Somion occarium</name>
    <dbReference type="NCBI Taxonomy" id="3059160"/>
    <lineage>
        <taxon>Eukaryota</taxon>
        <taxon>Fungi</taxon>
        <taxon>Dikarya</taxon>
        <taxon>Basidiomycota</taxon>
        <taxon>Agaricomycotina</taxon>
        <taxon>Agaricomycetes</taxon>
        <taxon>Polyporales</taxon>
        <taxon>Cerrenaceae</taxon>
        <taxon>Somion</taxon>
    </lineage>
</organism>
<keyword evidence="7" id="KW-1185">Reference proteome</keyword>
<sequence>MPADHSKSNPATRNRRPVRKDVEEDKLDTSHVREIELKRSRGEISCAECRRLKIRCDKTIPCQSCQRRGCAALCPNVLPRAKEHGTASVSIMLKLESHVSYRFVLAATEHLHKRIAKMGERIRQLEDALAILQAKCSNEPHPLLRDDALVNTSAEKESDGPVSNQTPVKPADVIEAFGTLSVYDHGVSRFFGPTGGTEYLLYTESDSPVVSPNNSIGSKTPESFRDSMSPPVNPDLSRFSAAFPFTPMGPVNAVMELIESHLPSWERACHLCESYLQNAAWLFRGVSQQQLQLEMLPSIYHRPIPEEAAQVDYSGPHDFALLYLIFALGAVMDLKQDPYNSEGEHYHQLARAALVLQPILEKPSVVTIQALHLLSVYNGMSGNELGGGETSLETTWSLVAFAAQLSHSIGLHRDSARWGLPEALVNRRRLLFWNLFVADSWQSLTTGRPPAFSRDYIDCKFPASEDDPSKETDPEHDFGTWGFRFAFQCVAEVAARTLTAEAPSYATIMELDRKVREFPIPADASAFLEDIKTPADPDEEIPLSVSMTRFVLSHSREVILLSIHRAFFAQAILDCPENPLRSQYAPSFLASYRAATTILKAINDQFNILPTLCARFWVIWTYAFSSAVVFGTVVTRGPRSPLAQQAITKLDTACELFTKAAKLSRRAARALPLITKLQEKAHHAFNNTQSDRPGDGALWSIHPEDENADELEIFAGKTRLVETKRPSPVMMMQNASSDFPGLHLDTSGVYNSDYAAPVISPPSAPHIPPLPGLNAASDASWYSQAYNVPYPTQSAPSNQRTDYSVSPTYDQIPSSASSYGGQPWPPQSHTSSPLHQQNAHLQLPQLPQLPRQVSQTHSQQQPSPPSAQPSQRQPQYRLSPLHMQYGEPSTSAPQYRQAPSHLQPHQIPSQHQQQQAYISDRPQAGQEMYPAAPAFQGVTDAYVPPAELVNLGLASRDSRLDERWTSFMHDSGYLDTNNFQS</sequence>
<comment type="subcellular location">
    <subcellularLocation>
        <location evidence="1">Nucleus</location>
    </subcellularLocation>
</comment>
<dbReference type="PANTHER" id="PTHR31001:SF56">
    <property type="entry name" value="ZN(2)-C6 FUNGAL-TYPE DOMAIN-CONTAINING PROTEIN"/>
    <property type="match status" value="1"/>
</dbReference>
<dbReference type="Pfam" id="PF04082">
    <property type="entry name" value="Fungal_trans"/>
    <property type="match status" value="1"/>
</dbReference>
<feature type="region of interest" description="Disordered" evidence="4">
    <location>
        <begin position="210"/>
        <end position="230"/>
    </location>
</feature>
<dbReference type="InterPro" id="IPR050613">
    <property type="entry name" value="Sec_Metabolite_Reg"/>
</dbReference>
<evidence type="ECO:0000256" key="4">
    <source>
        <dbReference type="SAM" id="MobiDB-lite"/>
    </source>
</evidence>
<accession>A0ABP1E4M0</accession>
<dbReference type="InterPro" id="IPR036864">
    <property type="entry name" value="Zn2-C6_fun-type_DNA-bd_sf"/>
</dbReference>
<evidence type="ECO:0000313" key="6">
    <source>
        <dbReference type="EMBL" id="CAL1714454.1"/>
    </source>
</evidence>
<evidence type="ECO:0000256" key="3">
    <source>
        <dbReference type="ARBA" id="ARBA00023242"/>
    </source>
</evidence>
<evidence type="ECO:0000313" key="7">
    <source>
        <dbReference type="Proteomes" id="UP001497453"/>
    </source>
</evidence>
<feature type="region of interest" description="Disordered" evidence="4">
    <location>
        <begin position="1"/>
        <end position="26"/>
    </location>
</feature>
<dbReference type="Gene3D" id="4.10.240.10">
    <property type="entry name" value="Zn(2)-C6 fungal-type DNA-binding domain"/>
    <property type="match status" value="1"/>
</dbReference>
<evidence type="ECO:0000256" key="2">
    <source>
        <dbReference type="ARBA" id="ARBA00022723"/>
    </source>
</evidence>
<feature type="region of interest" description="Disordered" evidence="4">
    <location>
        <begin position="790"/>
        <end position="838"/>
    </location>
</feature>
<feature type="compositionally biased region" description="Polar residues" evidence="4">
    <location>
        <begin position="790"/>
        <end position="820"/>
    </location>
</feature>
<proteinExistence type="predicted"/>
<dbReference type="InterPro" id="IPR001138">
    <property type="entry name" value="Zn2Cys6_DnaBD"/>
</dbReference>
<feature type="compositionally biased region" description="Polar residues" evidence="4">
    <location>
        <begin position="210"/>
        <end position="221"/>
    </location>
</feature>
<dbReference type="SMART" id="SM00066">
    <property type="entry name" value="GAL4"/>
    <property type="match status" value="1"/>
</dbReference>
<dbReference type="PANTHER" id="PTHR31001">
    <property type="entry name" value="UNCHARACTERIZED TRANSCRIPTIONAL REGULATORY PROTEIN"/>
    <property type="match status" value="1"/>
</dbReference>
<gene>
    <name evidence="6" type="ORF">GFSPODELE1_LOCUS9779</name>
</gene>
<keyword evidence="3" id="KW-0539">Nucleus</keyword>
<protein>
    <recommendedName>
        <fullName evidence="5">Zn(2)-C6 fungal-type domain-containing protein</fullName>
    </recommendedName>
</protein>
<feature type="region of interest" description="Disordered" evidence="4">
    <location>
        <begin position="850"/>
        <end position="923"/>
    </location>
</feature>
<feature type="compositionally biased region" description="Low complexity" evidence="4">
    <location>
        <begin position="899"/>
        <end position="915"/>
    </location>
</feature>
<dbReference type="Proteomes" id="UP001497453">
    <property type="component" value="Chromosome 8"/>
</dbReference>
<keyword evidence="2" id="KW-0479">Metal-binding</keyword>
<reference evidence="7" key="1">
    <citation type="submission" date="2024-04" db="EMBL/GenBank/DDBJ databases">
        <authorList>
            <person name="Shaw F."/>
            <person name="Minotto A."/>
        </authorList>
    </citation>
    <scope>NUCLEOTIDE SEQUENCE [LARGE SCALE GENOMIC DNA]</scope>
</reference>
<dbReference type="PROSITE" id="PS50048">
    <property type="entry name" value="ZN2_CY6_FUNGAL_2"/>
    <property type="match status" value="1"/>
</dbReference>
<dbReference type="SUPFAM" id="SSF57701">
    <property type="entry name" value="Zn2/Cys6 DNA-binding domain"/>
    <property type="match status" value="1"/>
</dbReference>
<dbReference type="EMBL" id="OZ037951">
    <property type="protein sequence ID" value="CAL1714454.1"/>
    <property type="molecule type" value="Genomic_DNA"/>
</dbReference>
<dbReference type="Pfam" id="PF00172">
    <property type="entry name" value="Zn_clus"/>
    <property type="match status" value="1"/>
</dbReference>
<evidence type="ECO:0000256" key="1">
    <source>
        <dbReference type="ARBA" id="ARBA00004123"/>
    </source>
</evidence>
<dbReference type="InterPro" id="IPR007219">
    <property type="entry name" value="XnlR_reg_dom"/>
</dbReference>
<dbReference type="PROSITE" id="PS00463">
    <property type="entry name" value="ZN2_CY6_FUNGAL_1"/>
    <property type="match status" value="1"/>
</dbReference>
<dbReference type="SMART" id="SM00906">
    <property type="entry name" value="Fungal_trans"/>
    <property type="match status" value="1"/>
</dbReference>
<feature type="domain" description="Zn(2)-C6 fungal-type" evidence="5">
    <location>
        <begin position="45"/>
        <end position="74"/>
    </location>
</feature>
<evidence type="ECO:0000259" key="5">
    <source>
        <dbReference type="PROSITE" id="PS50048"/>
    </source>
</evidence>
<name>A0ABP1E4M0_9APHY</name>
<feature type="compositionally biased region" description="Low complexity" evidence="4">
    <location>
        <begin position="850"/>
        <end position="861"/>
    </location>
</feature>
<dbReference type="CDD" id="cd12148">
    <property type="entry name" value="fungal_TF_MHR"/>
    <property type="match status" value="1"/>
</dbReference>